<organism evidence="1 2">
    <name type="scientific">Oncorhynchus mykiss</name>
    <name type="common">Rainbow trout</name>
    <name type="synonym">Salmo gairdneri</name>
    <dbReference type="NCBI Taxonomy" id="8022"/>
    <lineage>
        <taxon>Eukaryota</taxon>
        <taxon>Metazoa</taxon>
        <taxon>Chordata</taxon>
        <taxon>Craniata</taxon>
        <taxon>Vertebrata</taxon>
        <taxon>Euteleostomi</taxon>
        <taxon>Actinopterygii</taxon>
        <taxon>Neopterygii</taxon>
        <taxon>Teleostei</taxon>
        <taxon>Protacanthopterygii</taxon>
        <taxon>Salmoniformes</taxon>
        <taxon>Salmonidae</taxon>
        <taxon>Salmoninae</taxon>
        <taxon>Oncorhynchus</taxon>
    </lineage>
</organism>
<sequence>MGNKNSLLSQDINFKVASELLMKLSESNKDAAHYQKVMVKAEPMEVDPASGPAPPSSHLLALSTLGPCEKSEPMVSLPEALSRPQKQDLFSQDISVKMASELLFQLSGAQCSL</sequence>
<evidence type="ECO:0000313" key="1">
    <source>
        <dbReference type="EMBL" id="CDQ94310.1"/>
    </source>
</evidence>
<dbReference type="STRING" id="8022.A0A060YZ72"/>
<name>A0A060YZ72_ONCMY</name>
<dbReference type="AlphaFoldDB" id="A0A060YZ72"/>
<evidence type="ECO:0000313" key="2">
    <source>
        <dbReference type="Proteomes" id="UP000193380"/>
    </source>
</evidence>
<reference evidence="1" key="1">
    <citation type="journal article" date="2014" name="Nat. Commun.">
        <title>The rainbow trout genome provides novel insights into evolution after whole-genome duplication in vertebrates.</title>
        <authorList>
            <person name="Berthelot C."/>
            <person name="Brunet F."/>
            <person name="Chalopin D."/>
            <person name="Juanchich A."/>
            <person name="Bernard M."/>
            <person name="Noel B."/>
            <person name="Bento P."/>
            <person name="Da Silva C."/>
            <person name="Labadie K."/>
            <person name="Alberti A."/>
            <person name="Aury J.M."/>
            <person name="Louis A."/>
            <person name="Dehais P."/>
            <person name="Bardou P."/>
            <person name="Montfort J."/>
            <person name="Klopp C."/>
            <person name="Cabau C."/>
            <person name="Gaspin C."/>
            <person name="Thorgaard G.H."/>
            <person name="Boussaha M."/>
            <person name="Quillet E."/>
            <person name="Guyomard R."/>
            <person name="Galiana D."/>
            <person name="Bobe J."/>
            <person name="Volff J.N."/>
            <person name="Genet C."/>
            <person name="Wincker P."/>
            <person name="Jaillon O."/>
            <person name="Roest Crollius H."/>
            <person name="Guiguen Y."/>
        </authorList>
    </citation>
    <scope>NUCLEOTIDE SEQUENCE [LARGE SCALE GENOMIC DNA]</scope>
</reference>
<protein>
    <submittedName>
        <fullName evidence="1">Uncharacterized protein</fullName>
    </submittedName>
</protein>
<proteinExistence type="predicted"/>
<dbReference type="PaxDb" id="8022-A0A060YZ72"/>
<dbReference type="EMBL" id="FR917332">
    <property type="protein sequence ID" value="CDQ94310.1"/>
    <property type="molecule type" value="Genomic_DNA"/>
</dbReference>
<gene>
    <name evidence="1" type="ORF">GSONMT00026270001</name>
</gene>
<reference evidence="1" key="2">
    <citation type="submission" date="2014-03" db="EMBL/GenBank/DDBJ databases">
        <authorList>
            <person name="Genoscope - CEA"/>
        </authorList>
    </citation>
    <scope>NUCLEOTIDE SEQUENCE</scope>
</reference>
<accession>A0A060YZ72</accession>
<dbReference type="Proteomes" id="UP000193380">
    <property type="component" value="Unassembled WGS sequence"/>
</dbReference>